<comment type="caution">
    <text evidence="1">The sequence shown here is derived from an EMBL/GenBank/DDBJ whole genome shotgun (WGS) entry which is preliminary data.</text>
</comment>
<keyword evidence="2" id="KW-1185">Reference proteome</keyword>
<organism evidence="1 2">
    <name type="scientific">Entomophthora muscae</name>
    <dbReference type="NCBI Taxonomy" id="34485"/>
    <lineage>
        <taxon>Eukaryota</taxon>
        <taxon>Fungi</taxon>
        <taxon>Fungi incertae sedis</taxon>
        <taxon>Zoopagomycota</taxon>
        <taxon>Entomophthoromycotina</taxon>
        <taxon>Entomophthoromycetes</taxon>
        <taxon>Entomophthorales</taxon>
        <taxon>Entomophthoraceae</taxon>
        <taxon>Entomophthora</taxon>
    </lineage>
</organism>
<protein>
    <submittedName>
        <fullName evidence="1">Uncharacterized protein</fullName>
    </submittedName>
</protein>
<accession>A0ACC2RKX1</accession>
<evidence type="ECO:0000313" key="2">
    <source>
        <dbReference type="Proteomes" id="UP001165960"/>
    </source>
</evidence>
<gene>
    <name evidence="1" type="ORF">DSO57_1012235</name>
</gene>
<name>A0ACC2RKX1_9FUNG</name>
<proteinExistence type="predicted"/>
<sequence>MSFKEFKLASLSSPGLLEASQESGFFYVTEHGIPPNLLEEVFKAATEFFALHEAEKNQYHDKDRLRYKRIIRKHAEYETFKVYPASLSAPLENLHPLISDNFHKFEELQKHLHRIGTSILLALEEVLGYVPGHFIHAHTYGSPSGGDTMFLKYPKTMVDKEHRGEVRMDRPLLDHPADSCAINLRSARPTNMYLNPRQRALVRCASKKICYWSQYWQCFTFLVVWTTHALFASRCVSTNTFTS</sequence>
<dbReference type="Proteomes" id="UP001165960">
    <property type="component" value="Unassembled WGS sequence"/>
</dbReference>
<evidence type="ECO:0000313" key="1">
    <source>
        <dbReference type="EMBL" id="KAJ9050696.1"/>
    </source>
</evidence>
<reference evidence="1" key="1">
    <citation type="submission" date="2022-04" db="EMBL/GenBank/DDBJ databases">
        <title>Genome of the entomopathogenic fungus Entomophthora muscae.</title>
        <authorList>
            <person name="Elya C."/>
            <person name="Lovett B.R."/>
            <person name="Lee E."/>
            <person name="Macias A.M."/>
            <person name="Hajek A.E."/>
            <person name="De Bivort B.L."/>
            <person name="Kasson M.T."/>
            <person name="De Fine Licht H.H."/>
            <person name="Stajich J.E."/>
        </authorList>
    </citation>
    <scope>NUCLEOTIDE SEQUENCE</scope>
    <source>
        <strain evidence="1">Berkeley</strain>
    </source>
</reference>
<dbReference type="EMBL" id="QTSX02007143">
    <property type="protein sequence ID" value="KAJ9050696.1"/>
    <property type="molecule type" value="Genomic_DNA"/>
</dbReference>